<proteinExistence type="predicted"/>
<reference evidence="1 2" key="1">
    <citation type="submission" date="2017-02" db="EMBL/GenBank/DDBJ databases">
        <authorList>
            <person name="Peterson S.W."/>
        </authorList>
    </citation>
    <scope>NUCLEOTIDE SEQUENCE [LARGE SCALE GENOMIC DNA]</scope>
    <source>
        <strain evidence="1 2">ATCC 49788</strain>
    </source>
</reference>
<name>A0A1T4Y762_9GAMM</name>
<evidence type="ECO:0000313" key="1">
    <source>
        <dbReference type="EMBL" id="SKA97368.1"/>
    </source>
</evidence>
<dbReference type="STRING" id="92487.SAMN02745130_03985"/>
<gene>
    <name evidence="1" type="ORF">SAMN02745130_03985</name>
</gene>
<dbReference type="RefSeq" id="WP_078924387.1">
    <property type="nucleotide sequence ID" value="NZ_FUYB01000044.1"/>
</dbReference>
<keyword evidence="2" id="KW-1185">Reference proteome</keyword>
<accession>A0A1T4Y762</accession>
<evidence type="ECO:0000313" key="2">
    <source>
        <dbReference type="Proteomes" id="UP000190460"/>
    </source>
</evidence>
<sequence>MQVNPTTAHTCAPTTLTRQELVDRVLAKFDAASPSIQCLILAFLEAVVAKDSTALHELKKQFPWNKKVQAAIQQMIDYIEEVQA</sequence>
<dbReference type="Proteomes" id="UP000190460">
    <property type="component" value="Unassembled WGS sequence"/>
</dbReference>
<protein>
    <submittedName>
        <fullName evidence="1">Uncharacterized protein</fullName>
    </submittedName>
</protein>
<organism evidence="1 2">
    <name type="scientific">Thiothrix eikelboomii</name>
    <dbReference type="NCBI Taxonomy" id="92487"/>
    <lineage>
        <taxon>Bacteria</taxon>
        <taxon>Pseudomonadati</taxon>
        <taxon>Pseudomonadota</taxon>
        <taxon>Gammaproteobacteria</taxon>
        <taxon>Thiotrichales</taxon>
        <taxon>Thiotrichaceae</taxon>
        <taxon>Thiothrix</taxon>
    </lineage>
</organism>
<dbReference type="EMBL" id="FUYB01000044">
    <property type="protein sequence ID" value="SKA97368.1"/>
    <property type="molecule type" value="Genomic_DNA"/>
</dbReference>
<dbReference type="AlphaFoldDB" id="A0A1T4Y762"/>